<comment type="caution">
    <text evidence="2">The sequence shown here is derived from an EMBL/GenBank/DDBJ whole genome shotgun (WGS) entry which is preliminary data.</text>
</comment>
<dbReference type="RefSeq" id="WP_167217663.1">
    <property type="nucleotide sequence ID" value="NZ_JAASRO010000001.1"/>
</dbReference>
<gene>
    <name evidence="2" type="ORF">BJY22_008202</name>
</gene>
<dbReference type="EMBL" id="JAASRO010000001">
    <property type="protein sequence ID" value="NIK62485.1"/>
    <property type="molecule type" value="Genomic_DNA"/>
</dbReference>
<organism evidence="2 3">
    <name type="scientific">Kribbella shirazensis</name>
    <dbReference type="NCBI Taxonomy" id="1105143"/>
    <lineage>
        <taxon>Bacteria</taxon>
        <taxon>Bacillati</taxon>
        <taxon>Actinomycetota</taxon>
        <taxon>Actinomycetes</taxon>
        <taxon>Propionibacteriales</taxon>
        <taxon>Kribbellaceae</taxon>
        <taxon>Kribbella</taxon>
    </lineage>
</organism>
<keyword evidence="3" id="KW-1185">Reference proteome</keyword>
<name>A0A7X5VJL8_9ACTN</name>
<dbReference type="InterPro" id="IPR037401">
    <property type="entry name" value="SnoaL-like"/>
</dbReference>
<accession>A0A7X5VJL8</accession>
<reference evidence="2 3" key="1">
    <citation type="submission" date="2020-03" db="EMBL/GenBank/DDBJ databases">
        <title>Sequencing the genomes of 1000 actinobacteria strains.</title>
        <authorList>
            <person name="Klenk H.-P."/>
        </authorList>
    </citation>
    <scope>NUCLEOTIDE SEQUENCE [LARGE SCALE GENOMIC DNA]</scope>
    <source>
        <strain evidence="2 3">DSM 45490</strain>
    </source>
</reference>
<proteinExistence type="predicted"/>
<dbReference type="Proteomes" id="UP000555407">
    <property type="component" value="Unassembled WGS sequence"/>
</dbReference>
<evidence type="ECO:0000313" key="3">
    <source>
        <dbReference type="Proteomes" id="UP000555407"/>
    </source>
</evidence>
<protein>
    <recommendedName>
        <fullName evidence="1">SnoaL-like domain-containing protein</fullName>
    </recommendedName>
</protein>
<evidence type="ECO:0000313" key="2">
    <source>
        <dbReference type="EMBL" id="NIK62485.1"/>
    </source>
</evidence>
<feature type="domain" description="SnoaL-like" evidence="1">
    <location>
        <begin position="12"/>
        <end position="110"/>
    </location>
</feature>
<evidence type="ECO:0000259" key="1">
    <source>
        <dbReference type="Pfam" id="PF12680"/>
    </source>
</evidence>
<dbReference type="SUPFAM" id="SSF54427">
    <property type="entry name" value="NTF2-like"/>
    <property type="match status" value="1"/>
</dbReference>
<dbReference type="Gene3D" id="3.10.450.50">
    <property type="match status" value="1"/>
</dbReference>
<sequence length="158" mass="18359">MTDWPTVHENVVRQFRIAWESPAPHAWDGFLDDSVRFVQPMLRDGIGPALWWEEFARTQALLPDLRVEVLRWAGVKENVFIHIRFSATAGGRPLSWEAVDLLKLSPDGRLLFRESFFDSVPPATALLLRPRVWLRWWRSGVGPLTTRRRFLPPIHPTN</sequence>
<dbReference type="InterPro" id="IPR032710">
    <property type="entry name" value="NTF2-like_dom_sf"/>
</dbReference>
<dbReference type="Pfam" id="PF12680">
    <property type="entry name" value="SnoaL_2"/>
    <property type="match status" value="1"/>
</dbReference>
<dbReference type="AlphaFoldDB" id="A0A7X5VJL8"/>